<dbReference type="AlphaFoldDB" id="A0A9W8E011"/>
<organism evidence="2 3">
    <name type="scientific">Dispira parvispora</name>
    <dbReference type="NCBI Taxonomy" id="1520584"/>
    <lineage>
        <taxon>Eukaryota</taxon>
        <taxon>Fungi</taxon>
        <taxon>Fungi incertae sedis</taxon>
        <taxon>Zoopagomycota</taxon>
        <taxon>Kickxellomycotina</taxon>
        <taxon>Dimargaritomycetes</taxon>
        <taxon>Dimargaritales</taxon>
        <taxon>Dimargaritaceae</taxon>
        <taxon>Dispira</taxon>
    </lineage>
</organism>
<feature type="compositionally biased region" description="Polar residues" evidence="1">
    <location>
        <begin position="1"/>
        <end position="23"/>
    </location>
</feature>
<proteinExistence type="predicted"/>
<dbReference type="EMBL" id="JANBPY010001923">
    <property type="protein sequence ID" value="KAJ1957572.1"/>
    <property type="molecule type" value="Genomic_DNA"/>
</dbReference>
<feature type="compositionally biased region" description="Basic and acidic residues" evidence="1">
    <location>
        <begin position="107"/>
        <end position="116"/>
    </location>
</feature>
<accession>A0A9W8E011</accession>
<dbReference type="InterPro" id="IPR012863">
    <property type="entry name" value="DUF1636"/>
</dbReference>
<dbReference type="Proteomes" id="UP001150925">
    <property type="component" value="Unassembled WGS sequence"/>
</dbReference>
<name>A0A9W8E011_9FUNG</name>
<gene>
    <name evidence="2" type="ORF">IWQ62_005059</name>
</gene>
<dbReference type="OrthoDB" id="5589413at2759"/>
<feature type="compositionally biased region" description="Polar residues" evidence="1">
    <location>
        <begin position="32"/>
        <end position="43"/>
    </location>
</feature>
<feature type="region of interest" description="Disordered" evidence="1">
    <location>
        <begin position="243"/>
        <end position="324"/>
    </location>
</feature>
<feature type="non-terminal residue" evidence="2">
    <location>
        <position position="1"/>
    </location>
</feature>
<keyword evidence="3" id="KW-1185">Reference proteome</keyword>
<evidence type="ECO:0000313" key="3">
    <source>
        <dbReference type="Proteomes" id="UP001150925"/>
    </source>
</evidence>
<feature type="compositionally biased region" description="Basic and acidic residues" evidence="1">
    <location>
        <begin position="245"/>
        <end position="254"/>
    </location>
</feature>
<comment type="caution">
    <text evidence="2">The sequence shown here is derived from an EMBL/GenBank/DDBJ whole genome shotgun (WGS) entry which is preliminary data.</text>
</comment>
<feature type="compositionally biased region" description="Low complexity" evidence="1">
    <location>
        <begin position="315"/>
        <end position="324"/>
    </location>
</feature>
<feature type="compositionally biased region" description="Pro residues" evidence="1">
    <location>
        <begin position="78"/>
        <end position="91"/>
    </location>
</feature>
<evidence type="ECO:0000256" key="1">
    <source>
        <dbReference type="SAM" id="MobiDB-lite"/>
    </source>
</evidence>
<feature type="compositionally biased region" description="Polar residues" evidence="1">
    <location>
        <begin position="94"/>
        <end position="105"/>
    </location>
</feature>
<protein>
    <submittedName>
        <fullName evidence="2">Uncharacterized protein</fullName>
    </submittedName>
</protein>
<feature type="compositionally biased region" description="Low complexity" evidence="1">
    <location>
        <begin position="292"/>
        <end position="305"/>
    </location>
</feature>
<sequence>RRETKPTQSIVQQGTQTSPSLIASDSCEPSKLPSTDIFTQALKTPTVDKIPIRRPETPIPVATVPTSPSPLRYETPSELPPRPNYRPPSPPHSILSSKNGSQMSLNKPEDSGKEIKSTASTTNEICLGECLGEQTQHEDAATLFVCTKCSRKNIANACTSPFSCRLLAQGEELVDMEDLLGNFNGLESGMLTPDPGKRGKAKGGGLKTGQTLYYNLVKFQDDRWKAGLDIDGRPTEQTLLAMAEKSQEPTEIDSRQNGVDDQEVGILPSGITPPASEDDNPAHEPSESLAWPRSSTSSSRATKPSASRRVRRVVSRTSSSDTTVIHTHPRRIKIQPVECLSVCDRANAIAFTAPGKYIYQFADIDHTDPEALHDIMQFAHDYIHSEDGFTKTKKRPERLRKNITARIPPLTLPHF</sequence>
<reference evidence="2" key="1">
    <citation type="submission" date="2022-07" db="EMBL/GenBank/DDBJ databases">
        <title>Phylogenomic reconstructions and comparative analyses of Kickxellomycotina fungi.</title>
        <authorList>
            <person name="Reynolds N.K."/>
            <person name="Stajich J.E."/>
            <person name="Barry K."/>
            <person name="Grigoriev I.V."/>
            <person name="Crous P."/>
            <person name="Smith M.E."/>
        </authorList>
    </citation>
    <scope>NUCLEOTIDE SEQUENCE</scope>
    <source>
        <strain evidence="2">RSA 1196</strain>
    </source>
</reference>
<dbReference type="Pfam" id="PF07845">
    <property type="entry name" value="DUF1636"/>
    <property type="match status" value="1"/>
</dbReference>
<evidence type="ECO:0000313" key="2">
    <source>
        <dbReference type="EMBL" id="KAJ1957572.1"/>
    </source>
</evidence>
<feature type="region of interest" description="Disordered" evidence="1">
    <location>
        <begin position="1"/>
        <end position="116"/>
    </location>
</feature>